<dbReference type="PANTHER" id="PTHR47064:SF2">
    <property type="entry name" value="SMP-30_GLUCONOLACTONASE_LRE-LIKE REGION DOMAIN-CONTAINING PROTEIN-RELATED"/>
    <property type="match status" value="1"/>
</dbReference>
<dbReference type="InterPro" id="IPR013658">
    <property type="entry name" value="SGL"/>
</dbReference>
<protein>
    <recommendedName>
        <fullName evidence="1">SMP-30/Gluconolactonase/LRE-like region domain-containing protein</fullName>
    </recommendedName>
</protein>
<dbReference type="SUPFAM" id="SSF63829">
    <property type="entry name" value="Calcium-dependent phosphotriesterase"/>
    <property type="match status" value="1"/>
</dbReference>
<name>A0A232M0E5_9EURO</name>
<dbReference type="InterPro" id="IPR011042">
    <property type="entry name" value="6-blade_b-propeller_TolB-like"/>
</dbReference>
<gene>
    <name evidence="2" type="ORF">Egran_02364</name>
</gene>
<comment type="caution">
    <text evidence="2">The sequence shown here is derived from an EMBL/GenBank/DDBJ whole genome shotgun (WGS) entry which is preliminary data.</text>
</comment>
<accession>A0A232M0E5</accession>
<evidence type="ECO:0000313" key="3">
    <source>
        <dbReference type="Proteomes" id="UP000243515"/>
    </source>
</evidence>
<evidence type="ECO:0000313" key="2">
    <source>
        <dbReference type="EMBL" id="OXV09873.1"/>
    </source>
</evidence>
<dbReference type="Pfam" id="PF08450">
    <property type="entry name" value="SGL"/>
    <property type="match status" value="1"/>
</dbReference>
<keyword evidence="3" id="KW-1185">Reference proteome</keyword>
<dbReference type="AlphaFoldDB" id="A0A232M0E5"/>
<dbReference type="EMBL" id="NPHW01003271">
    <property type="protein sequence ID" value="OXV09873.1"/>
    <property type="molecule type" value="Genomic_DNA"/>
</dbReference>
<feature type="domain" description="SMP-30/Gluconolactonase/LRE-like region" evidence="1">
    <location>
        <begin position="128"/>
        <end position="311"/>
    </location>
</feature>
<evidence type="ECO:0000259" key="1">
    <source>
        <dbReference type="Pfam" id="PF08450"/>
    </source>
</evidence>
<sequence>MVILIPSFRKYNDLFNNIVGPDAKIEILYEDQSLPFAHEAGVYIPETGDLWITSNQYQAQEGGPKEIRISRVSGVDSGEINVEAIEPDPAILSMPNGGVNYQDGVLFCAQGNLNIPGGLVYMERKPPYAVHRLVEGFLGRDFNSLNDVVVHSDGSIWFTDPIYGYEQGIRPQPMLPNQVYRFNPADGGIRAVADGFGRPNGICFSPDENIVYITDTAWIHGDGSISFQRPSTIYAFDVATYSEQPFLTNRRLFAFADVGIPDGIKCDMQGNVYSGCGDGVNVWSPGGVLLGKILIPRGVSNFCFGPTGTLFLLNEHKLYKIQLGTPVVGALLKWPEKCQ</sequence>
<dbReference type="OrthoDB" id="423498at2759"/>
<reference evidence="2 3" key="1">
    <citation type="journal article" date="2015" name="Environ. Microbiol.">
        <title>Metagenome sequence of Elaphomyces granulatus from sporocarp tissue reveals Ascomycota ectomycorrhizal fingerprints of genome expansion and a Proteobacteria-rich microbiome.</title>
        <authorList>
            <person name="Quandt C.A."/>
            <person name="Kohler A."/>
            <person name="Hesse C.N."/>
            <person name="Sharpton T.J."/>
            <person name="Martin F."/>
            <person name="Spatafora J.W."/>
        </authorList>
    </citation>
    <scope>NUCLEOTIDE SEQUENCE [LARGE SCALE GENOMIC DNA]</scope>
    <source>
        <strain evidence="2 3">OSC145934</strain>
    </source>
</reference>
<organism evidence="2 3">
    <name type="scientific">Elaphomyces granulatus</name>
    <dbReference type="NCBI Taxonomy" id="519963"/>
    <lineage>
        <taxon>Eukaryota</taxon>
        <taxon>Fungi</taxon>
        <taxon>Dikarya</taxon>
        <taxon>Ascomycota</taxon>
        <taxon>Pezizomycotina</taxon>
        <taxon>Eurotiomycetes</taxon>
        <taxon>Eurotiomycetidae</taxon>
        <taxon>Eurotiales</taxon>
        <taxon>Elaphomycetaceae</taxon>
        <taxon>Elaphomyces</taxon>
    </lineage>
</organism>
<proteinExistence type="predicted"/>
<dbReference type="PANTHER" id="PTHR47064">
    <property type="entry name" value="PUTATIVE (AFU_ORTHOLOGUE AFUA_1G08990)-RELATED"/>
    <property type="match status" value="1"/>
</dbReference>
<dbReference type="InterPro" id="IPR052988">
    <property type="entry name" value="Oryzine_lactonohydrolase"/>
</dbReference>
<dbReference type="Proteomes" id="UP000243515">
    <property type="component" value="Unassembled WGS sequence"/>
</dbReference>
<dbReference type="Gene3D" id="2.120.10.30">
    <property type="entry name" value="TolB, C-terminal domain"/>
    <property type="match status" value="1"/>
</dbReference>